<organism evidence="1 2">
    <name type="scientific">Shouchella clausii (strain KSM-K16)</name>
    <name type="common">Alkalihalobacillus clausii</name>
    <dbReference type="NCBI Taxonomy" id="66692"/>
    <lineage>
        <taxon>Bacteria</taxon>
        <taxon>Bacillati</taxon>
        <taxon>Bacillota</taxon>
        <taxon>Bacilli</taxon>
        <taxon>Bacillales</taxon>
        <taxon>Bacillaceae</taxon>
        <taxon>Shouchella</taxon>
    </lineage>
</organism>
<accession>Q5WIC7</accession>
<dbReference type="RefSeq" id="WP_011246191.1">
    <property type="nucleotide sequence ID" value="NC_006582.1"/>
</dbReference>
<dbReference type="OrthoDB" id="2915540at2"/>
<proteinExistence type="predicted"/>
<gene>
    <name evidence="1" type="ordered locus">ABC1340</name>
</gene>
<protein>
    <submittedName>
        <fullName evidence="1">Phage-related protein</fullName>
    </submittedName>
</protein>
<dbReference type="InterPro" id="IPR057006">
    <property type="entry name" value="Phage_TAC_19"/>
</dbReference>
<dbReference type="HOGENOM" id="CLU_2045003_0_0_9"/>
<reference evidence="1 2" key="5">
    <citation type="journal article" date="2007" name="Extremophiles">
        <title>Intragenomic diversity of the V1 regions of 16S rRNA genes in high-alkaline protease-producing Bacillus clausii spp.</title>
        <authorList>
            <person name="Kageyama Y."/>
            <person name="Takaki Y."/>
            <person name="Shimamura S."/>
            <person name="Nishi S."/>
            <person name="Nogi Y."/>
            <person name="Uchimura K."/>
            <person name="Kobayashi T."/>
            <person name="Hitomi J."/>
            <person name="Ozaki K."/>
            <person name="Kawai S."/>
            <person name="Ito S."/>
            <person name="Horikoshi K."/>
        </authorList>
    </citation>
    <scope>NUCLEOTIDE SEQUENCE [LARGE SCALE GENOMIC DNA]</scope>
    <source>
        <strain evidence="1 2">KSM-K16</strain>
    </source>
</reference>
<evidence type="ECO:0000313" key="1">
    <source>
        <dbReference type="EMBL" id="BAD63878.1"/>
    </source>
</evidence>
<dbReference type="Pfam" id="PF23857">
    <property type="entry name" value="Phage_TAC_19"/>
    <property type="match status" value="1"/>
</dbReference>
<reference evidence="1 2" key="3">
    <citation type="journal article" date="1997" name="Protein Eng.">
        <title>High-resolution crystal structure of M-protease: phylogeny aided analysis of the high-alkaline adaptation mechanism.</title>
        <authorList>
            <person name="Shirai T."/>
            <person name="Suzuki A."/>
            <person name="Yamane T."/>
            <person name="Ashida T."/>
            <person name="Kobayashi T."/>
            <person name="Ito S."/>
        </authorList>
    </citation>
    <scope>NUCLEOTIDE SEQUENCE [LARGE SCALE GENOMIC DNA]</scope>
    <source>
        <strain evidence="1 2">KSM-K16</strain>
    </source>
</reference>
<sequence>MEITLKINGEDKTFVQSFVPFVMKRKALELEKYTTQKNADPIKYFDMQAAYVVELFGNQFTKEEFENGLDATKAQDVLYEIVGVGVIGYPSKEEQEKRLGEILANQKEAQETKQK</sequence>
<reference evidence="1 2" key="2">
    <citation type="journal article" date="1995" name="Appl. Microbiol. Biotechnol.">
        <title>Purification and properties of an alkaline protease from alkalophilic Bacillus sp. KSM-K16.</title>
        <authorList>
            <person name="Kobayashi T."/>
            <person name="Hakamada Y."/>
            <person name="Adachi S."/>
            <person name="Hitomi J."/>
            <person name="Yoshimatsu T."/>
            <person name="Koike K."/>
            <person name="Kawai S."/>
            <person name="Ito S."/>
        </authorList>
    </citation>
    <scope>NUCLEOTIDE SEQUENCE [LARGE SCALE GENOMIC DNA]</scope>
    <source>
        <strain evidence="1 2">KSM-K16</strain>
    </source>
</reference>
<dbReference type="AlphaFoldDB" id="Q5WIC7"/>
<dbReference type="EMBL" id="AP006627">
    <property type="protein sequence ID" value="BAD63878.1"/>
    <property type="molecule type" value="Genomic_DNA"/>
</dbReference>
<dbReference type="Proteomes" id="UP000001168">
    <property type="component" value="Chromosome"/>
</dbReference>
<reference evidence="2" key="4">
    <citation type="submission" date="2003-10" db="EMBL/GenBank/DDBJ databases">
        <title>The complete genome sequence of the alkaliphilic Bacillus clausii KSM-K16.</title>
        <authorList>
            <person name="Takaki Y."/>
            <person name="Kageyama Y."/>
            <person name="Shimamura S."/>
            <person name="Suzuki H."/>
            <person name="Nishi S."/>
            <person name="Hatada Y."/>
            <person name="Kawai S."/>
            <person name="Ito S."/>
            <person name="Horikoshi K."/>
        </authorList>
    </citation>
    <scope>NUCLEOTIDE SEQUENCE [LARGE SCALE GENOMIC DNA]</scope>
    <source>
        <strain evidence="2">KSM-K16</strain>
    </source>
</reference>
<keyword evidence="2" id="KW-1185">Reference proteome</keyword>
<dbReference type="STRING" id="66692.ABC1340"/>
<evidence type="ECO:0000313" key="2">
    <source>
        <dbReference type="Proteomes" id="UP000001168"/>
    </source>
</evidence>
<dbReference type="KEGG" id="bcl:ABC1340"/>
<reference evidence="1 2" key="1">
    <citation type="journal article" date="1994" name="J. Ferment. Bioeng.">
        <title>Molecular cloning and nucleotide sequence of the gene for an alkaline protease from the alkalophilic Bacillus sp. KSM-K16.</title>
        <authorList>
            <person name="Hakamada Y."/>
            <person name="Kobayashi T."/>
            <person name="Hitomi J."/>
            <person name="Kawai S."/>
            <person name="Ito S."/>
        </authorList>
    </citation>
    <scope>NUCLEOTIDE SEQUENCE [LARGE SCALE GENOMIC DNA]</scope>
    <source>
        <strain evidence="1 2">KSM-K16</strain>
    </source>
</reference>
<dbReference type="NCBIfam" id="NF047360">
    <property type="entry name" value="tail_chap_PVL"/>
    <property type="match status" value="1"/>
</dbReference>
<name>Q5WIC7_SHOC1</name>